<evidence type="ECO:0000313" key="2">
    <source>
        <dbReference type="Proteomes" id="UP001154078"/>
    </source>
</evidence>
<protein>
    <submittedName>
        <fullName evidence="1">Uncharacterized protein</fullName>
    </submittedName>
</protein>
<keyword evidence="2" id="KW-1185">Reference proteome</keyword>
<organism evidence="1 2">
    <name type="scientific">Brassicogethes aeneus</name>
    <name type="common">Rape pollen beetle</name>
    <name type="synonym">Meligethes aeneus</name>
    <dbReference type="NCBI Taxonomy" id="1431903"/>
    <lineage>
        <taxon>Eukaryota</taxon>
        <taxon>Metazoa</taxon>
        <taxon>Ecdysozoa</taxon>
        <taxon>Arthropoda</taxon>
        <taxon>Hexapoda</taxon>
        <taxon>Insecta</taxon>
        <taxon>Pterygota</taxon>
        <taxon>Neoptera</taxon>
        <taxon>Endopterygota</taxon>
        <taxon>Coleoptera</taxon>
        <taxon>Polyphaga</taxon>
        <taxon>Cucujiformia</taxon>
        <taxon>Nitidulidae</taxon>
        <taxon>Meligethinae</taxon>
        <taxon>Brassicogethes</taxon>
    </lineage>
</organism>
<dbReference type="EMBL" id="OV121134">
    <property type="protein sequence ID" value="CAH0553651.1"/>
    <property type="molecule type" value="Genomic_DNA"/>
</dbReference>
<reference evidence="1" key="1">
    <citation type="submission" date="2021-12" db="EMBL/GenBank/DDBJ databases">
        <authorList>
            <person name="King R."/>
        </authorList>
    </citation>
    <scope>NUCLEOTIDE SEQUENCE</scope>
</reference>
<sequence length="405" mass="46750">MIKGQVLTPEIKRSLLFGETLKDQIKENFNIKKGVREKSEFVKSISGKVTKKYRFGSLLGRLSSRRLMYKRIPIDPENKKKAERLRKMFEEFFERDDVSRMCPGKKDTVTFHKIKKQKRYLNDTLQNLHKIFLTSQPLIKASYAQFCKFRPFWVLPPCARKRETCLCKMHSNMQLLVSKLKLEKIINSNNTTELIKEICCEKYGNACLERSCDKCKAKEISFNTYDPGEEMQYKEWRLTTEIFLKRGVKKTCKRTVKQTQNVTKESAVKAFENYNCKYAVSEIQSAHFGASKPQISLHTVVFYYRDINTSQVTNLSICTLSENLRHDPPAICAHLDPVIVEVKTLIPNLTCAHFLSDGPSTQYKNKTMFYLMGSYLAQKLGVDVLRWHYSESGHGKGAPDGIGEG</sequence>
<dbReference type="Proteomes" id="UP001154078">
    <property type="component" value="Chromosome 3"/>
</dbReference>
<evidence type="ECO:0000313" key="1">
    <source>
        <dbReference type="EMBL" id="CAH0553651.1"/>
    </source>
</evidence>
<dbReference type="PANTHER" id="PTHR46601">
    <property type="entry name" value="ULP_PROTEASE DOMAIN-CONTAINING PROTEIN"/>
    <property type="match status" value="1"/>
</dbReference>
<dbReference type="PANTHER" id="PTHR46601:SF1">
    <property type="entry name" value="ADF-H DOMAIN-CONTAINING PROTEIN"/>
    <property type="match status" value="1"/>
</dbReference>
<gene>
    <name evidence="1" type="ORF">MELIAE_LOCUS5584</name>
</gene>
<dbReference type="AlphaFoldDB" id="A0A9P0FGI0"/>
<accession>A0A9P0FGI0</accession>
<proteinExistence type="predicted"/>
<dbReference type="OrthoDB" id="6780355at2759"/>
<name>A0A9P0FGI0_BRAAE</name>